<sequence>MKLLPVLFTTSSLVFSVSALADLAPEEGLGGYVGLFLGYSSNQSNIDPNNTTHDGSNIDKSSGAAPLPVGELTYTFGDDYDHQLFLGMAEDDLIEGMGVLQIGYQSELSDGSVIGISYMPTIGGTDLYSDPYASRLQRTKTKVKTHGVRLMGENLAGTPLSLEAAFANTTIDKEQSGQNLTAEQQQLLVRDARTYALKGSYLIEATQGVYLEPRLTYIRYDAKGSATAFHSIQPGVTITTFIERHQLSLSMDYAKRSYDEMNPIYAKKRSDDDFNSTLVYQYVDMFDWDDWTFVGSAGYGKQESNIDFFKGNETMIAAGVMYQF</sequence>
<evidence type="ECO:0000313" key="5">
    <source>
        <dbReference type="Proteomes" id="UP000003515"/>
    </source>
</evidence>
<evidence type="ECO:0000313" key="4">
    <source>
        <dbReference type="Proteomes" id="UP000002817"/>
    </source>
</evidence>
<dbReference type="Proteomes" id="UP000003515">
    <property type="component" value="Unassembled WGS sequence"/>
</dbReference>
<dbReference type="PIRSF" id="PIRSF028696">
    <property type="entry name" value="UCP028696"/>
    <property type="match status" value="1"/>
</dbReference>
<dbReference type="STRING" id="675816.VIA_001090"/>
<evidence type="ECO:0000313" key="2">
    <source>
        <dbReference type="EMBL" id="EEX93932.1"/>
    </source>
</evidence>
<name>C9QDN0_VIBOR</name>
<gene>
    <name evidence="2" type="ORF">VIA_001090</name>
    <name evidence="3" type="ORF">VIOR3934_14772</name>
</gene>
<feature type="signal peptide" evidence="1">
    <location>
        <begin position="1"/>
        <end position="21"/>
    </location>
</feature>
<proteinExistence type="predicted"/>
<dbReference type="AlphaFoldDB" id="C9QDN0"/>
<dbReference type="RefSeq" id="WP_004411600.1">
    <property type="nucleotide sequence ID" value="NZ_ACZV01000004.1"/>
</dbReference>
<keyword evidence="5" id="KW-1185">Reference proteome</keyword>
<reference evidence="2 5" key="1">
    <citation type="submission" date="2009-10" db="EMBL/GenBank/DDBJ databases">
        <authorList>
            <consortium name="Los Alamos National Laboratory (LANL)"/>
            <consortium name="National Microbial Pathogen Data Resource (NMPDR)"/>
            <person name="Munk A.C."/>
            <person name="Chertkov O."/>
            <person name="Tapia R."/>
            <person name="Green L."/>
            <person name="Rogers Y."/>
            <person name="Detter J.C."/>
            <person name="Bruce D."/>
            <person name="Brettin T.S."/>
            <person name="Colwell R.R."/>
            <person name="Huq A."/>
            <person name="Grim C.J."/>
            <person name="Hasan N.A."/>
            <person name="Bartels D."/>
            <person name="Vonstein V."/>
        </authorList>
    </citation>
    <scope>NUCLEOTIDE SEQUENCE [LARGE SCALE GENOMIC DNA]</scope>
    <source>
        <strain evidence="2 5">CIP 102891</strain>
    </source>
</reference>
<evidence type="ECO:0000313" key="3">
    <source>
        <dbReference type="EMBL" id="EGU48383.1"/>
    </source>
</evidence>
<comment type="caution">
    <text evidence="3">The sequence shown here is derived from an EMBL/GenBank/DDBJ whole genome shotgun (WGS) entry which is preliminary data.</text>
</comment>
<evidence type="ECO:0000256" key="1">
    <source>
        <dbReference type="SAM" id="SignalP"/>
    </source>
</evidence>
<feature type="chain" id="PRO_5003000756" description="DUF2860 domain-containing protein" evidence="1">
    <location>
        <begin position="22"/>
        <end position="324"/>
    </location>
</feature>
<dbReference type="EMBL" id="ACZV01000004">
    <property type="protein sequence ID" value="EEX93932.1"/>
    <property type="molecule type" value="Genomic_DNA"/>
</dbReference>
<dbReference type="Pfam" id="PF11059">
    <property type="entry name" value="DUF2860"/>
    <property type="match status" value="1"/>
</dbReference>
<dbReference type="OrthoDB" id="6199337at2"/>
<dbReference type="InterPro" id="IPR016896">
    <property type="entry name" value="DUF2860"/>
</dbReference>
<keyword evidence="1" id="KW-0732">Signal</keyword>
<evidence type="ECO:0008006" key="6">
    <source>
        <dbReference type="Google" id="ProtNLM"/>
    </source>
</evidence>
<dbReference type="PATRIC" id="fig|675816.5.peg.3033"/>
<dbReference type="EMBL" id="AFWH01000040">
    <property type="protein sequence ID" value="EGU48383.1"/>
    <property type="molecule type" value="Genomic_DNA"/>
</dbReference>
<protein>
    <recommendedName>
        <fullName evidence="6">DUF2860 domain-containing protein</fullName>
    </recommendedName>
</protein>
<organism evidence="3 4">
    <name type="scientific">Vibrio orientalis CIP 102891 = ATCC 33934</name>
    <dbReference type="NCBI Taxonomy" id="675816"/>
    <lineage>
        <taxon>Bacteria</taxon>
        <taxon>Pseudomonadati</taxon>
        <taxon>Pseudomonadota</taxon>
        <taxon>Gammaproteobacteria</taxon>
        <taxon>Vibrionales</taxon>
        <taxon>Vibrionaceae</taxon>
        <taxon>Vibrio</taxon>
        <taxon>Vibrio oreintalis group</taxon>
    </lineage>
</organism>
<accession>C9QDN0</accession>
<dbReference type="Proteomes" id="UP000002817">
    <property type="component" value="Unassembled WGS sequence"/>
</dbReference>
<reference evidence="3" key="2">
    <citation type="submission" date="2011-08" db="EMBL/GenBank/DDBJ databases">
        <authorList>
            <person name="Hoffman M."/>
            <person name="Strain E.A."/>
            <person name="Brown E."/>
            <person name="Allard M.W."/>
        </authorList>
    </citation>
    <scope>NUCLEOTIDE SEQUENCE</scope>
    <source>
        <strain evidence="3">CIP 102891</strain>
    </source>
</reference>
<dbReference type="eggNOG" id="ENOG50306J6">
    <property type="taxonomic scope" value="Bacteria"/>
</dbReference>
<reference evidence="3 4" key="3">
    <citation type="journal article" date="2012" name="Int. J. Syst. Evol. Microbiol.">
        <title>Vibrio caribbeanicus sp. nov., isolated from the marine sponge Scleritoderma cyanea.</title>
        <authorList>
            <person name="Hoffmann M."/>
            <person name="Monday S.R."/>
            <person name="Allard M.W."/>
            <person name="Strain E.A."/>
            <person name="Whittaker P."/>
            <person name="Naum M."/>
            <person name="McCarthy P.J."/>
            <person name="Lopez J.V."/>
            <person name="Fischer M."/>
            <person name="Brown E.W."/>
        </authorList>
    </citation>
    <scope>NUCLEOTIDE SEQUENCE [LARGE SCALE GENOMIC DNA]</scope>
    <source>
        <strain evidence="3">CIP 102891</strain>
        <strain evidence="4">CIP 102891 / ATCC 33934</strain>
    </source>
</reference>